<keyword evidence="2" id="KW-1185">Reference proteome</keyword>
<dbReference type="EMBL" id="BAAARW010000021">
    <property type="protein sequence ID" value="GAA2436926.1"/>
    <property type="molecule type" value="Genomic_DNA"/>
</dbReference>
<organism evidence="1 2">
    <name type="scientific">Actinomadura vinacea</name>
    <dbReference type="NCBI Taxonomy" id="115336"/>
    <lineage>
        <taxon>Bacteria</taxon>
        <taxon>Bacillati</taxon>
        <taxon>Actinomycetota</taxon>
        <taxon>Actinomycetes</taxon>
        <taxon>Streptosporangiales</taxon>
        <taxon>Thermomonosporaceae</taxon>
        <taxon>Actinomadura</taxon>
    </lineage>
</organism>
<reference evidence="2" key="1">
    <citation type="journal article" date="2019" name="Int. J. Syst. Evol. Microbiol.">
        <title>The Global Catalogue of Microorganisms (GCM) 10K type strain sequencing project: providing services to taxonomists for standard genome sequencing and annotation.</title>
        <authorList>
            <consortium name="The Broad Institute Genomics Platform"/>
            <consortium name="The Broad Institute Genome Sequencing Center for Infectious Disease"/>
            <person name="Wu L."/>
            <person name="Ma J."/>
        </authorList>
    </citation>
    <scope>NUCLEOTIDE SEQUENCE [LARGE SCALE GENOMIC DNA]</scope>
    <source>
        <strain evidence="2">JCM 3325</strain>
    </source>
</reference>
<comment type="caution">
    <text evidence="1">The sequence shown here is derived from an EMBL/GenBank/DDBJ whole genome shotgun (WGS) entry which is preliminary data.</text>
</comment>
<dbReference type="Gene3D" id="2.120.10.10">
    <property type="match status" value="2"/>
</dbReference>
<evidence type="ECO:0000313" key="1">
    <source>
        <dbReference type="EMBL" id="GAA2436926.1"/>
    </source>
</evidence>
<protein>
    <submittedName>
        <fullName evidence="1">Sialidase family protein</fullName>
    </submittedName>
</protein>
<dbReference type="Proteomes" id="UP001501231">
    <property type="component" value="Unassembled WGS sequence"/>
</dbReference>
<dbReference type="InterPro" id="IPR036278">
    <property type="entry name" value="Sialidase_sf"/>
</dbReference>
<accession>A0ABP5WV95</accession>
<dbReference type="CDD" id="cd15482">
    <property type="entry name" value="Sialidase_non-viral"/>
    <property type="match status" value="1"/>
</dbReference>
<gene>
    <name evidence="1" type="ORF">GCM10010191_59710</name>
</gene>
<evidence type="ECO:0000313" key="2">
    <source>
        <dbReference type="Proteomes" id="UP001501231"/>
    </source>
</evidence>
<sequence>MSGRSPFADCPKGTLDDRLPPGAVEPFVVADPVRPGLAAVAWPQDRFRGLVVGVSRDSGRNWSRVVVPGVSRCTGGRFDYVDDVRLSYGPDGVLHLSAHVFDGPGTSPSGLIVARSADGGLTWSRPVEVAVSTDARHGNYVGGAIAVDPRRRGRVYAVVPRITEPTADDEPFRGVTVLARSSDGGRRWSVSEIHDPGPDRLTTAHQIQVLPDGTLVDVFTHVDMTGGGQRVTLAAIRSTDQGRTWSRPVTVAPVHLANVTDPQDAGRPVAYGSALTADVAVDPVTGRLWVVWQDGRFGGETSAIALAGSADGGRTWTAPIKVNATPERIPAPNQQAFTASVEPAGRGAVVVAYSDFRHNDAAASLMTDRWLVRCRPTAAACSQRRETRLTASSFDMTRATLLTDVGPPGYFLGDYNGLAITGDTALALFARPTAGTPGAIFATRTR</sequence>
<proteinExistence type="predicted"/>
<name>A0ABP5WV95_9ACTN</name>
<dbReference type="SUPFAM" id="SSF50939">
    <property type="entry name" value="Sialidases"/>
    <property type="match status" value="1"/>
</dbReference>
<dbReference type="RefSeq" id="WP_344593378.1">
    <property type="nucleotide sequence ID" value="NZ_BAAARW010000021.1"/>
</dbReference>